<feature type="transmembrane region" description="Helical" evidence="10">
    <location>
        <begin position="393"/>
        <end position="414"/>
    </location>
</feature>
<feature type="transmembrane region" description="Helical" evidence="10">
    <location>
        <begin position="218"/>
        <end position="237"/>
    </location>
</feature>
<feature type="domain" description="C2H2-type" evidence="11">
    <location>
        <begin position="628"/>
        <end position="655"/>
    </location>
</feature>
<feature type="transmembrane region" description="Helical" evidence="10">
    <location>
        <begin position="186"/>
        <end position="206"/>
    </location>
</feature>
<protein>
    <recommendedName>
        <fullName evidence="15">Major facilitator superfamily (MFS) profile domain-containing protein</fullName>
    </recommendedName>
</protein>
<feature type="transmembrane region" description="Helical" evidence="10">
    <location>
        <begin position="489"/>
        <end position="510"/>
    </location>
</feature>
<dbReference type="InterPro" id="IPR036236">
    <property type="entry name" value="Znf_C2H2_sf"/>
</dbReference>
<comment type="subcellular location">
    <subcellularLocation>
        <location evidence="1">Membrane</location>
        <topology evidence="1">Multi-pass membrane protein</topology>
    </subcellularLocation>
</comment>
<evidence type="ECO:0000313" key="13">
    <source>
        <dbReference type="EMBL" id="GIC92837.1"/>
    </source>
</evidence>
<feature type="transmembrane region" description="Helical" evidence="10">
    <location>
        <begin position="68"/>
        <end position="89"/>
    </location>
</feature>
<evidence type="ECO:0000256" key="8">
    <source>
        <dbReference type="PROSITE-ProRule" id="PRU00042"/>
    </source>
</evidence>
<feature type="domain" description="Major facilitator superfamily (MFS) profile" evidence="12">
    <location>
        <begin position="62"/>
        <end position="514"/>
    </location>
</feature>
<dbReference type="EMBL" id="BBXM02000007">
    <property type="protein sequence ID" value="GIC92837.1"/>
    <property type="molecule type" value="Genomic_DNA"/>
</dbReference>
<keyword evidence="4 8" id="KW-0863">Zinc-finger</keyword>
<dbReference type="Pfam" id="PF00096">
    <property type="entry name" value="zf-C2H2"/>
    <property type="match status" value="2"/>
</dbReference>
<evidence type="ECO:0000259" key="12">
    <source>
        <dbReference type="PROSITE" id="PS50850"/>
    </source>
</evidence>
<feature type="region of interest" description="Disordered" evidence="9">
    <location>
        <begin position="1168"/>
        <end position="1188"/>
    </location>
</feature>
<dbReference type="PROSITE" id="PS50850">
    <property type="entry name" value="MFS"/>
    <property type="match status" value="1"/>
</dbReference>
<dbReference type="PANTHER" id="PTHR23502:SF149">
    <property type="entry name" value="TRANSPORTER, PUTATIVE-RELATED"/>
    <property type="match status" value="1"/>
</dbReference>
<keyword evidence="3" id="KW-0479">Metal-binding</keyword>
<comment type="caution">
    <text evidence="13">The sequence shown here is derived from an EMBL/GenBank/DDBJ whole genome shotgun (WGS) entry which is preliminary data.</text>
</comment>
<evidence type="ECO:0000256" key="10">
    <source>
        <dbReference type="SAM" id="Phobius"/>
    </source>
</evidence>
<feature type="transmembrane region" description="Helical" evidence="10">
    <location>
        <begin position="128"/>
        <end position="146"/>
    </location>
</feature>
<evidence type="ECO:0000256" key="2">
    <source>
        <dbReference type="ARBA" id="ARBA00022692"/>
    </source>
</evidence>
<keyword evidence="5" id="KW-0862">Zinc</keyword>
<accession>A0A8E0QWM7</accession>
<evidence type="ECO:0000256" key="9">
    <source>
        <dbReference type="SAM" id="MobiDB-lite"/>
    </source>
</evidence>
<evidence type="ECO:0000259" key="11">
    <source>
        <dbReference type="PROSITE" id="PS50157"/>
    </source>
</evidence>
<feature type="transmembrane region" description="Helical" evidence="10">
    <location>
        <begin position="350"/>
        <end position="372"/>
    </location>
</feature>
<evidence type="ECO:0000256" key="3">
    <source>
        <dbReference type="ARBA" id="ARBA00022723"/>
    </source>
</evidence>
<feature type="domain" description="C2H2-type" evidence="11">
    <location>
        <begin position="600"/>
        <end position="627"/>
    </location>
</feature>
<dbReference type="FunFam" id="3.30.160.60:FF:002343">
    <property type="entry name" value="Zinc finger protein 33A"/>
    <property type="match status" value="1"/>
</dbReference>
<evidence type="ECO:0000256" key="5">
    <source>
        <dbReference type="ARBA" id="ARBA00022833"/>
    </source>
</evidence>
<sequence length="1419" mass="155700">MPSLHSASAGQHGEAAHCDLLPGTDVLRDTSGDAPEKGPVLVPRPSNDPNDPLTWSRTWKYLIVGSQFLYLFVSVESALSMGPMFPFFAEEFGLDDTQLSLLTGTCVLALGFANFIIVPCSNIFGRRVTSISLCLLGAATCIWQALATSYSSMLAARAINGIATATSETILVQVVSDVFFLHDRGLWTGVYFMGYFLGLFIGPIIAGNIAQRFGWRSFFWLSLAMTGVNLIMLTVFVPETKYSRSSPPQVSSSNDPKSESIQLEHIDPDPMMVGRGRPSKAKFRLWQSPDPNWKQFLVRDTFSCITLFFFPIILWAGLNVAGPANVLLYWNLTESAILSAPPNNFSPSAVGYSNFAFVVGGSLGLLTAGPFSDWIAMRATTANNGIREAEMRLPALIPYFVTSVIGIVVGGVGYTREWDWPVLIVVGYGFTGLCVTAVPTIAVAYAVDCYRSIAGEIMVVATVIKNSCGFAMSYWVFPLAARTGWLTPAMVQLALTAGPMVLGLPMYFFGKRLRARTRNAKVHFYVQIACQHLLGPTVMLINCTVGHQGGTVSDWFRESGRLEETFFLDRLPSAPAKPPQNPLVIAGPMASTPLSRRRQRLCPWCSRSFTKDEHLARHVRTHTREKPFSCSLCQKTFSRNDSLLRHARRHQPDAIRPPPGTELERTSLDAASTNASTTNRAVCVAQGSTGVLPGGEQPPTDAVSLLTPLAVHDNSATVGPLATDDFTRPGSAGWFPTGIRSAQGPGPASATTDHGQGIDLDLSSHAPEWFAGNDFDLDAFNTTIMSTAYFYPQSSVLPNHEESVSSDLRQSEDDLPPIPVEDLIQQNWFILIQGSCSGSITPDTARDQSYVDEEYREHLATKLQHHLPILPLPSTDFLVGASADLHFQCINFHEEPLCTNVLYSISSSLSHSTCSKLSSVLQPLPPAAVDMLHRQSILELPHRRFSWNKNIRDFEQVHSFKCMAPSDSGVPLLMVEQWERCISAGGYEALTMIQAALLGQTFGMLSRRRKDLLTAQTFHGTVIAWARRFNMFQAGSASKHLNQDLLACEPEKAWKTWIHAEERNRIAAGLYIHDIELAELSLSDPFLGRGLSKLPPISDETLWAAPTAEAWATALTGPLSNLTNGSTYSPLEAPAHIPSAPGNPNNRLYAYLELQRIAVSIIQGRSSGDFSQRQHHRQQQHQQQQQQHTTSLITFYNTYILTPHRRKPPPADPYLLPALWHSLFISLSTDLNRLELVIGREGHHEAQRHTDYARAWARSPDGLRSALHASMILHELEAASLAAELPIHAPRILFRAAIAWFCYTKYGAPGSGAAHANANSDANVQGTGSSSPSTIPALHQQFGQFPEFRILPVAPPQVLYEVTGLRSFRPNTPETGTFRRFVDVLQRVGHWGISRNYAYLLSLLFPEGGGGGGGGRGMG</sequence>
<feature type="region of interest" description="Disordered" evidence="9">
    <location>
        <begin position="28"/>
        <end position="49"/>
    </location>
</feature>
<dbReference type="PANTHER" id="PTHR23502">
    <property type="entry name" value="MAJOR FACILITATOR SUPERFAMILY"/>
    <property type="match status" value="1"/>
</dbReference>
<dbReference type="PROSITE" id="PS00028">
    <property type="entry name" value="ZINC_FINGER_C2H2_1"/>
    <property type="match status" value="2"/>
</dbReference>
<keyword evidence="7 10" id="KW-0472">Membrane</keyword>
<dbReference type="SMART" id="SM00355">
    <property type="entry name" value="ZnF_C2H2"/>
    <property type="match status" value="2"/>
</dbReference>
<feature type="transmembrane region" description="Helical" evidence="10">
    <location>
        <begin position="420"/>
        <end position="445"/>
    </location>
</feature>
<keyword evidence="6 10" id="KW-1133">Transmembrane helix</keyword>
<dbReference type="InterPro" id="IPR020846">
    <property type="entry name" value="MFS_dom"/>
</dbReference>
<dbReference type="Pfam" id="PF07690">
    <property type="entry name" value="MFS_1"/>
    <property type="match status" value="1"/>
</dbReference>
<name>A0A8E0QWM7_9EURO</name>
<dbReference type="SUPFAM" id="SSF103473">
    <property type="entry name" value="MFS general substrate transporter"/>
    <property type="match status" value="1"/>
</dbReference>
<dbReference type="GO" id="GO:0008270">
    <property type="term" value="F:zinc ion binding"/>
    <property type="evidence" value="ECO:0007669"/>
    <property type="project" value="UniProtKB-KW"/>
</dbReference>
<evidence type="ECO:0000256" key="1">
    <source>
        <dbReference type="ARBA" id="ARBA00004141"/>
    </source>
</evidence>
<feature type="transmembrane region" description="Helical" evidence="10">
    <location>
        <begin position="304"/>
        <end position="330"/>
    </location>
</feature>
<feature type="transmembrane region" description="Helical" evidence="10">
    <location>
        <begin position="101"/>
        <end position="121"/>
    </location>
</feature>
<dbReference type="InterPro" id="IPR011701">
    <property type="entry name" value="MFS"/>
</dbReference>
<dbReference type="InterPro" id="IPR036259">
    <property type="entry name" value="MFS_trans_sf"/>
</dbReference>
<dbReference type="Gene3D" id="3.30.160.60">
    <property type="entry name" value="Classic Zinc Finger"/>
    <property type="match status" value="2"/>
</dbReference>
<organism evidence="13 14">
    <name type="scientific">Aspergillus udagawae</name>
    <dbReference type="NCBI Taxonomy" id="91492"/>
    <lineage>
        <taxon>Eukaryota</taxon>
        <taxon>Fungi</taxon>
        <taxon>Dikarya</taxon>
        <taxon>Ascomycota</taxon>
        <taxon>Pezizomycotina</taxon>
        <taxon>Eurotiomycetes</taxon>
        <taxon>Eurotiomycetidae</taxon>
        <taxon>Eurotiales</taxon>
        <taxon>Aspergillaceae</taxon>
        <taxon>Aspergillus</taxon>
        <taxon>Aspergillus subgen. Fumigati</taxon>
    </lineage>
</organism>
<dbReference type="GO" id="GO:0005886">
    <property type="term" value="C:plasma membrane"/>
    <property type="evidence" value="ECO:0007669"/>
    <property type="project" value="TreeGrafter"/>
</dbReference>
<dbReference type="InterPro" id="IPR013087">
    <property type="entry name" value="Znf_C2H2_type"/>
</dbReference>
<dbReference type="RefSeq" id="XP_043150103.1">
    <property type="nucleotide sequence ID" value="XM_043294168.1"/>
</dbReference>
<reference evidence="13" key="1">
    <citation type="journal article" date="2015" name="Genome Announc.">
        <title>Draft Genome Sequence of the Pathogenic Filamentous Fungus Aspergillus udagawae Strain IFM 46973T.</title>
        <authorList>
            <person name="Kusuya Y."/>
            <person name="Takahashi-Nakaguchi A."/>
            <person name="Takahashi H."/>
            <person name="Yaguchi T."/>
        </authorList>
    </citation>
    <scope>NUCLEOTIDE SEQUENCE</scope>
    <source>
        <strain evidence="13">IFM 46973</strain>
    </source>
</reference>
<evidence type="ECO:0000256" key="6">
    <source>
        <dbReference type="ARBA" id="ARBA00022989"/>
    </source>
</evidence>
<reference evidence="13" key="2">
    <citation type="submission" date="2021-01" db="EMBL/GenBank/DDBJ databases">
        <title>Pan-genome distribution and transcriptional activeness of fungal secondary metabolism genes in Aspergillus section Fumigati.</title>
        <authorList>
            <person name="Takahashi H."/>
            <person name="Umemura M."/>
            <person name="Ninomiya A."/>
            <person name="Kusuya Y."/>
            <person name="Urayama S."/>
            <person name="Shimizu M."/>
            <person name="Watanabe A."/>
            <person name="Kamei K."/>
            <person name="Yaguchi T."/>
            <person name="Hagiwara D."/>
        </authorList>
    </citation>
    <scope>NUCLEOTIDE SEQUENCE</scope>
    <source>
        <strain evidence="13">IFM 46973</strain>
    </source>
</reference>
<dbReference type="SUPFAM" id="SSF57667">
    <property type="entry name" value="beta-beta-alpha zinc fingers"/>
    <property type="match status" value="1"/>
</dbReference>
<dbReference type="PROSITE" id="PS50157">
    <property type="entry name" value="ZINC_FINGER_C2H2_2"/>
    <property type="match status" value="2"/>
</dbReference>
<dbReference type="Proteomes" id="UP000036893">
    <property type="component" value="Unassembled WGS sequence"/>
</dbReference>
<dbReference type="Gene3D" id="1.20.1250.20">
    <property type="entry name" value="MFS general substrate transporter like domains"/>
    <property type="match status" value="1"/>
</dbReference>
<evidence type="ECO:0000313" key="14">
    <source>
        <dbReference type="Proteomes" id="UP000036893"/>
    </source>
</evidence>
<evidence type="ECO:0000256" key="7">
    <source>
        <dbReference type="ARBA" id="ARBA00023136"/>
    </source>
</evidence>
<dbReference type="GeneID" id="66996789"/>
<evidence type="ECO:0000256" key="4">
    <source>
        <dbReference type="ARBA" id="ARBA00022771"/>
    </source>
</evidence>
<proteinExistence type="predicted"/>
<feature type="transmembrane region" description="Helical" evidence="10">
    <location>
        <begin position="457"/>
        <end position="477"/>
    </location>
</feature>
<gene>
    <name evidence="13" type="ORF">Aud_009312</name>
</gene>
<dbReference type="GO" id="GO:0022857">
    <property type="term" value="F:transmembrane transporter activity"/>
    <property type="evidence" value="ECO:0007669"/>
    <property type="project" value="InterPro"/>
</dbReference>
<evidence type="ECO:0008006" key="15">
    <source>
        <dbReference type="Google" id="ProtNLM"/>
    </source>
</evidence>
<keyword evidence="2 10" id="KW-0812">Transmembrane</keyword>